<dbReference type="Pfam" id="PF20616">
    <property type="entry name" value="Caps_syn_GfcC_N"/>
    <property type="match status" value="1"/>
</dbReference>
<dbReference type="InterPro" id="IPR046459">
    <property type="entry name" value="Caps_syn_GfcC_N"/>
</dbReference>
<dbReference type="EMBL" id="CP028271">
    <property type="protein sequence ID" value="QHM72781.1"/>
    <property type="molecule type" value="Genomic_DNA"/>
</dbReference>
<feature type="chain" id="PRO_5026682155" evidence="1">
    <location>
        <begin position="21"/>
        <end position="246"/>
    </location>
</feature>
<gene>
    <name evidence="4" type="ORF">C7M51_03099</name>
</gene>
<reference evidence="4 5" key="1">
    <citation type="submission" date="2018-03" db="EMBL/GenBank/DDBJ databases">
        <title>Pantoea intestinalis SRCM103226 isolated form the mealworm.</title>
        <authorList>
            <person name="Jeong D.-Y."/>
            <person name="Kim J.W."/>
        </authorList>
    </citation>
    <scope>NUCLEOTIDE SEQUENCE [LARGE SCALE GENOMIC DNA]</scope>
    <source>
        <strain evidence="4 5">SRCM103226</strain>
    </source>
</reference>
<dbReference type="InterPro" id="IPR010425">
    <property type="entry name" value="Caps_synth_GfcC-like_C"/>
</dbReference>
<evidence type="ECO:0000259" key="3">
    <source>
        <dbReference type="Pfam" id="PF20616"/>
    </source>
</evidence>
<feature type="domain" description="Capsule biosynthesis GfcC-like N-terminal" evidence="3">
    <location>
        <begin position="21"/>
        <end position="144"/>
    </location>
</feature>
<dbReference type="Gene3D" id="6.10.250.2280">
    <property type="match status" value="1"/>
</dbReference>
<dbReference type="Pfam" id="PF06251">
    <property type="entry name" value="Caps_syn_GfcC_C"/>
    <property type="match status" value="1"/>
</dbReference>
<dbReference type="Proteomes" id="UP000464053">
    <property type="component" value="Chromosome"/>
</dbReference>
<feature type="signal peptide" evidence="1">
    <location>
        <begin position="1"/>
        <end position="20"/>
    </location>
</feature>
<dbReference type="KEGG" id="mint:C7M51_03099"/>
<accession>A0A6P1Q2Y6</accession>
<evidence type="ECO:0000256" key="1">
    <source>
        <dbReference type="SAM" id="SignalP"/>
    </source>
</evidence>
<protein>
    <submittedName>
        <fullName evidence="4">Uncharacterized protein</fullName>
    </submittedName>
</protein>
<name>A0A6P1Q2Y6_9GAMM</name>
<dbReference type="OrthoDB" id="5592890at2"/>
<keyword evidence="5" id="KW-1185">Reference proteome</keyword>
<evidence type="ECO:0000313" key="5">
    <source>
        <dbReference type="Proteomes" id="UP000464053"/>
    </source>
</evidence>
<feature type="domain" description="Capsule biosynthesis GfcC-like C-terminal" evidence="2">
    <location>
        <begin position="158"/>
        <end position="245"/>
    </location>
</feature>
<dbReference type="Gene3D" id="3.10.560.10">
    <property type="entry name" value="Outer membrane lipoprotein wza domain like"/>
    <property type="match status" value="1"/>
</dbReference>
<evidence type="ECO:0000259" key="2">
    <source>
        <dbReference type="Pfam" id="PF06251"/>
    </source>
</evidence>
<keyword evidence="1" id="KW-0732">Signal</keyword>
<dbReference type="AlphaFoldDB" id="A0A6P1Q2Y6"/>
<dbReference type="Gene3D" id="3.10.20.700">
    <property type="match status" value="2"/>
</dbReference>
<proteinExistence type="predicted"/>
<organism evidence="4 5">
    <name type="scientific">Mixta intestinalis</name>
    <dbReference type="NCBI Taxonomy" id="1615494"/>
    <lineage>
        <taxon>Bacteria</taxon>
        <taxon>Pseudomonadati</taxon>
        <taxon>Pseudomonadota</taxon>
        <taxon>Gammaproteobacteria</taxon>
        <taxon>Enterobacterales</taxon>
        <taxon>Erwiniaceae</taxon>
        <taxon>Mixta</taxon>
    </lineage>
</organism>
<sequence length="246" mass="27110">MKILLLPIAMASGLSLNALAASQVIVHSPHTSETAVVKDAERLLQLATSPMLAQRTWWPGTIIAEPLASAAMHQRYQQTLSRLRDWAANERGDRAAAIHSVIQQLSTVQVTGRQFTALDPDWIRLHPEANRCLEGEYHLYTLQRPDTVTLMGAISNGGKVLWQPGRDTRDYLRGHAWLSGADLNQAIVIAPDGATQAVPIAYWNHRHVEVIPGSTIFVGFSPSVLPDELHDLNSHIVAVLTHRIPD</sequence>
<evidence type="ECO:0000313" key="4">
    <source>
        <dbReference type="EMBL" id="QHM72781.1"/>
    </source>
</evidence>